<evidence type="ECO:0000313" key="13">
    <source>
        <dbReference type="Proteomes" id="UP001548590"/>
    </source>
</evidence>
<keyword evidence="8" id="KW-0862">Zinc</keyword>
<dbReference type="EC" id="3.5.4.25" evidence="3"/>
<keyword evidence="13" id="KW-1185">Reference proteome</keyword>
<protein>
    <recommendedName>
        <fullName evidence="3">GTP cyclohydrolase II</fullName>
        <ecNumber evidence="3">3.5.4.25</ecNumber>
    </recommendedName>
</protein>
<keyword evidence="5" id="KW-0479">Metal-binding</keyword>
<dbReference type="PANTHER" id="PTHR21327:SF18">
    <property type="entry name" value="3,4-DIHYDROXY-2-BUTANONE 4-PHOSPHATE SYNTHASE"/>
    <property type="match status" value="1"/>
</dbReference>
<gene>
    <name evidence="12" type="primary">ribA</name>
    <name evidence="12" type="ORF">ABVT11_16670</name>
</gene>
<feature type="domain" description="GTP cyclohydrolase II" evidence="11">
    <location>
        <begin position="40"/>
        <end position="188"/>
    </location>
</feature>
<name>A0ABV2CU81_9RHOO</name>
<dbReference type="PANTHER" id="PTHR21327">
    <property type="entry name" value="GTP CYCLOHYDROLASE II-RELATED"/>
    <property type="match status" value="1"/>
</dbReference>
<comment type="catalytic activity">
    <reaction evidence="10">
        <text>GTP + 4 H2O = 2,5-diamino-6-hydroxy-4-(5-phosphoribosylamino)-pyrimidine + formate + 2 phosphate + 3 H(+)</text>
        <dbReference type="Rhea" id="RHEA:23704"/>
        <dbReference type="ChEBI" id="CHEBI:15377"/>
        <dbReference type="ChEBI" id="CHEBI:15378"/>
        <dbReference type="ChEBI" id="CHEBI:15740"/>
        <dbReference type="ChEBI" id="CHEBI:37565"/>
        <dbReference type="ChEBI" id="CHEBI:43474"/>
        <dbReference type="ChEBI" id="CHEBI:58614"/>
        <dbReference type="EC" id="3.5.4.25"/>
    </reaction>
</comment>
<evidence type="ECO:0000256" key="8">
    <source>
        <dbReference type="ARBA" id="ARBA00022833"/>
    </source>
</evidence>
<dbReference type="Gene3D" id="3.40.50.10990">
    <property type="entry name" value="GTP cyclohydrolase II"/>
    <property type="match status" value="1"/>
</dbReference>
<dbReference type="Proteomes" id="UP001548590">
    <property type="component" value="Unassembled WGS sequence"/>
</dbReference>
<evidence type="ECO:0000259" key="11">
    <source>
        <dbReference type="Pfam" id="PF00925"/>
    </source>
</evidence>
<keyword evidence="9" id="KW-0342">GTP-binding</keyword>
<proteinExistence type="predicted"/>
<evidence type="ECO:0000313" key="12">
    <source>
        <dbReference type="EMBL" id="MET1491474.1"/>
    </source>
</evidence>
<evidence type="ECO:0000256" key="5">
    <source>
        <dbReference type="ARBA" id="ARBA00022723"/>
    </source>
</evidence>
<evidence type="ECO:0000256" key="10">
    <source>
        <dbReference type="ARBA" id="ARBA00049295"/>
    </source>
</evidence>
<organism evidence="12 13">
    <name type="scientific">Uliginosibacterium paludis</name>
    <dbReference type="NCBI Taxonomy" id="1615952"/>
    <lineage>
        <taxon>Bacteria</taxon>
        <taxon>Pseudomonadati</taxon>
        <taxon>Pseudomonadota</taxon>
        <taxon>Betaproteobacteria</taxon>
        <taxon>Rhodocyclales</taxon>
        <taxon>Zoogloeaceae</taxon>
        <taxon>Uliginosibacterium</taxon>
    </lineage>
</organism>
<sequence>MLPETISPQNELPGLQGTQIRTVVKVPVTLEDGRTVEACFITFDGLHDAREHFALRFGKPSAVAPLVRVHSECITGDVFGSARCDCGPQLREAMRRLADESGYLLYLRQEGRGIGLFAKLDAYRLQDQGLDTYAANRHLGFDDDQRDYRVAADMLRALGAARITLLSNNPDKKAQLEAAGITVDQQLPTGVFESANNRGYLEAKVRYTKHTIALDPAQPLSLKKPR</sequence>
<keyword evidence="6" id="KW-0547">Nucleotide-binding</keyword>
<evidence type="ECO:0000256" key="1">
    <source>
        <dbReference type="ARBA" id="ARBA00001947"/>
    </source>
</evidence>
<dbReference type="InterPro" id="IPR036144">
    <property type="entry name" value="RibA-like_sf"/>
</dbReference>
<evidence type="ECO:0000256" key="6">
    <source>
        <dbReference type="ARBA" id="ARBA00022741"/>
    </source>
</evidence>
<evidence type="ECO:0000256" key="2">
    <source>
        <dbReference type="ARBA" id="ARBA00004853"/>
    </source>
</evidence>
<dbReference type="Pfam" id="PF00925">
    <property type="entry name" value="GTP_cyclohydro2"/>
    <property type="match status" value="1"/>
</dbReference>
<dbReference type="GO" id="GO:0003935">
    <property type="term" value="F:GTP cyclohydrolase II activity"/>
    <property type="evidence" value="ECO:0007669"/>
    <property type="project" value="UniProtKB-EC"/>
</dbReference>
<dbReference type="SUPFAM" id="SSF142695">
    <property type="entry name" value="RibA-like"/>
    <property type="match status" value="1"/>
</dbReference>
<evidence type="ECO:0000256" key="7">
    <source>
        <dbReference type="ARBA" id="ARBA00022801"/>
    </source>
</evidence>
<comment type="cofactor">
    <cofactor evidence="1">
        <name>Zn(2+)</name>
        <dbReference type="ChEBI" id="CHEBI:29105"/>
    </cofactor>
</comment>
<keyword evidence="7 12" id="KW-0378">Hydrolase</keyword>
<accession>A0ABV2CU81</accession>
<dbReference type="RefSeq" id="WP_345927441.1">
    <property type="nucleotide sequence ID" value="NZ_JBDIVF010000004.1"/>
</dbReference>
<evidence type="ECO:0000256" key="4">
    <source>
        <dbReference type="ARBA" id="ARBA00022619"/>
    </source>
</evidence>
<reference evidence="12 13" key="1">
    <citation type="submission" date="2024-07" db="EMBL/GenBank/DDBJ databases">
        <title>Uliginosibacterium paludis KCTC:42655.</title>
        <authorList>
            <person name="Kim M.K."/>
        </authorList>
    </citation>
    <scope>NUCLEOTIDE SEQUENCE [LARGE SCALE GENOMIC DNA]</scope>
    <source>
        <strain evidence="12 13">KCTC 42655</strain>
    </source>
</reference>
<evidence type="ECO:0000256" key="3">
    <source>
        <dbReference type="ARBA" id="ARBA00012762"/>
    </source>
</evidence>
<dbReference type="InterPro" id="IPR000926">
    <property type="entry name" value="RibA"/>
</dbReference>
<keyword evidence="4" id="KW-0686">Riboflavin biosynthesis</keyword>
<dbReference type="NCBIfam" id="NF001591">
    <property type="entry name" value="PRK00393.1"/>
    <property type="match status" value="1"/>
</dbReference>
<dbReference type="InterPro" id="IPR032677">
    <property type="entry name" value="GTP_cyclohydro_II"/>
</dbReference>
<evidence type="ECO:0000256" key="9">
    <source>
        <dbReference type="ARBA" id="ARBA00023134"/>
    </source>
</evidence>
<dbReference type="EMBL" id="JBEWLZ010000012">
    <property type="protein sequence ID" value="MET1491474.1"/>
    <property type="molecule type" value="Genomic_DNA"/>
</dbReference>
<comment type="caution">
    <text evidence="12">The sequence shown here is derived from an EMBL/GenBank/DDBJ whole genome shotgun (WGS) entry which is preliminary data.</text>
</comment>
<comment type="pathway">
    <text evidence="2">Cofactor biosynthesis; riboflavin biosynthesis; 5-amino-6-(D-ribitylamino)uracil from GTP: step 1/4.</text>
</comment>
<dbReference type="CDD" id="cd00641">
    <property type="entry name" value="GTP_cyclohydro2"/>
    <property type="match status" value="1"/>
</dbReference>